<dbReference type="SUPFAM" id="SSF103481">
    <property type="entry name" value="Multidrug resistance efflux transporter EmrE"/>
    <property type="match status" value="2"/>
</dbReference>
<evidence type="ECO:0000256" key="2">
    <source>
        <dbReference type="ARBA" id="ARBA00007635"/>
    </source>
</evidence>
<dbReference type="GO" id="GO:0022857">
    <property type="term" value="F:transmembrane transporter activity"/>
    <property type="evidence" value="ECO:0007669"/>
    <property type="project" value="InterPro"/>
</dbReference>
<evidence type="ECO:0000256" key="4">
    <source>
        <dbReference type="ARBA" id="ARBA00022989"/>
    </source>
</evidence>
<feature type="transmembrane region" description="Helical" evidence="6">
    <location>
        <begin position="184"/>
        <end position="204"/>
    </location>
</feature>
<dbReference type="OrthoDB" id="1728340at2759"/>
<name>A0A9D4W5E1_PEA</name>
<feature type="transmembrane region" description="Helical" evidence="6">
    <location>
        <begin position="281"/>
        <end position="301"/>
    </location>
</feature>
<feature type="transmembrane region" description="Helical" evidence="6">
    <location>
        <begin position="12"/>
        <end position="32"/>
    </location>
</feature>
<dbReference type="Gramene" id="Psat6g067320.1">
    <property type="protein sequence ID" value="Psat6g067320.1.cds"/>
    <property type="gene ID" value="Psat6g067320"/>
</dbReference>
<dbReference type="Proteomes" id="UP001058974">
    <property type="component" value="Chromosome 6"/>
</dbReference>
<evidence type="ECO:0000256" key="3">
    <source>
        <dbReference type="ARBA" id="ARBA00022692"/>
    </source>
</evidence>
<feature type="domain" description="EamA" evidence="7">
    <location>
        <begin position="17"/>
        <end position="156"/>
    </location>
</feature>
<evidence type="ECO:0000256" key="6">
    <source>
        <dbReference type="RuleBase" id="RU363077"/>
    </source>
</evidence>
<dbReference type="Gramene" id="Psat06G0182400-T1">
    <property type="protein sequence ID" value="KAI5395387.1"/>
    <property type="gene ID" value="KIW84_061824"/>
</dbReference>
<comment type="subcellular location">
    <subcellularLocation>
        <location evidence="1 6">Membrane</location>
        <topology evidence="1 6">Multi-pass membrane protein</topology>
    </subcellularLocation>
</comment>
<dbReference type="InterPro" id="IPR030184">
    <property type="entry name" value="WAT1-related"/>
</dbReference>
<comment type="caution">
    <text evidence="8">The sequence shown here is derived from an EMBL/GenBank/DDBJ whole genome shotgun (WGS) entry which is preliminary data.</text>
</comment>
<feature type="transmembrane region" description="Helical" evidence="6">
    <location>
        <begin position="216"/>
        <end position="237"/>
    </location>
</feature>
<evidence type="ECO:0000256" key="1">
    <source>
        <dbReference type="ARBA" id="ARBA00004141"/>
    </source>
</evidence>
<keyword evidence="4 6" id="KW-1133">Transmembrane helix</keyword>
<keyword evidence="9" id="KW-1185">Reference proteome</keyword>
<sequence length="363" mass="40162">MENQKTETWIEKAKPFIAVLFLQLGYAVMDVLSKAALNKGMSNYVFVVYRHTVAFIVIIPFALYFEKKVRTKMTVSIFIKILVLSLLEPVIDQNLYFLGMKYTTATFAAAMTNMLPAFTFILAVILRLEKINIKSIRSQAKVLGTITTVAGAMMMSLVKGPILLEAFGNKSHNHDSGAVTSQHAIAGGVLISIGCISWACFFNLQAITLQTYPAPLSLSSWICLMGTIEGAAVASVMEWGHPSVWSIKWDMRLLSTIYTGLFCSGLSYYLQGVVMKTRGPVFVTTFNPFSMVIVAIFGYFLLAEQMFLGRAIGAFIICLGLYLVVWGKSKDYDNSSEAIIEEPVESPKQTAGENCTHEVIIIR</sequence>
<feature type="transmembrane region" description="Helical" evidence="6">
    <location>
        <begin position="307"/>
        <end position="326"/>
    </location>
</feature>
<evidence type="ECO:0000256" key="5">
    <source>
        <dbReference type="ARBA" id="ARBA00023136"/>
    </source>
</evidence>
<evidence type="ECO:0000313" key="9">
    <source>
        <dbReference type="Proteomes" id="UP001058974"/>
    </source>
</evidence>
<evidence type="ECO:0000259" key="7">
    <source>
        <dbReference type="Pfam" id="PF00892"/>
    </source>
</evidence>
<feature type="transmembrane region" description="Helical" evidence="6">
    <location>
        <begin position="77"/>
        <end position="99"/>
    </location>
</feature>
<dbReference type="GO" id="GO:0016020">
    <property type="term" value="C:membrane"/>
    <property type="evidence" value="ECO:0007669"/>
    <property type="project" value="UniProtKB-SubCell"/>
</dbReference>
<dbReference type="EMBL" id="JAMSHJ010000006">
    <property type="protein sequence ID" value="KAI5395387.1"/>
    <property type="molecule type" value="Genomic_DNA"/>
</dbReference>
<proteinExistence type="inferred from homology"/>
<evidence type="ECO:0000313" key="8">
    <source>
        <dbReference type="EMBL" id="KAI5395387.1"/>
    </source>
</evidence>
<feature type="transmembrane region" description="Helical" evidence="6">
    <location>
        <begin position="105"/>
        <end position="128"/>
    </location>
</feature>
<feature type="transmembrane region" description="Helical" evidence="6">
    <location>
        <begin position="249"/>
        <end position="269"/>
    </location>
</feature>
<dbReference type="AlphaFoldDB" id="A0A9D4W5E1"/>
<comment type="similarity">
    <text evidence="2 6">Belongs to the drug/metabolite transporter (DMT) superfamily. Plant drug/metabolite exporter (P-DME) (TC 2.A.7.4) family.</text>
</comment>
<dbReference type="InterPro" id="IPR000620">
    <property type="entry name" value="EamA_dom"/>
</dbReference>
<organism evidence="8 9">
    <name type="scientific">Pisum sativum</name>
    <name type="common">Garden pea</name>
    <name type="synonym">Lathyrus oleraceus</name>
    <dbReference type="NCBI Taxonomy" id="3888"/>
    <lineage>
        <taxon>Eukaryota</taxon>
        <taxon>Viridiplantae</taxon>
        <taxon>Streptophyta</taxon>
        <taxon>Embryophyta</taxon>
        <taxon>Tracheophyta</taxon>
        <taxon>Spermatophyta</taxon>
        <taxon>Magnoliopsida</taxon>
        <taxon>eudicotyledons</taxon>
        <taxon>Gunneridae</taxon>
        <taxon>Pentapetalae</taxon>
        <taxon>rosids</taxon>
        <taxon>fabids</taxon>
        <taxon>Fabales</taxon>
        <taxon>Fabaceae</taxon>
        <taxon>Papilionoideae</taxon>
        <taxon>50 kb inversion clade</taxon>
        <taxon>NPAAA clade</taxon>
        <taxon>Hologalegina</taxon>
        <taxon>IRL clade</taxon>
        <taxon>Fabeae</taxon>
        <taxon>Lathyrus</taxon>
    </lineage>
</organism>
<reference evidence="8 9" key="1">
    <citation type="journal article" date="2022" name="Nat. Genet.">
        <title>Improved pea reference genome and pan-genome highlight genomic features and evolutionary characteristics.</title>
        <authorList>
            <person name="Yang T."/>
            <person name="Liu R."/>
            <person name="Luo Y."/>
            <person name="Hu S."/>
            <person name="Wang D."/>
            <person name="Wang C."/>
            <person name="Pandey M.K."/>
            <person name="Ge S."/>
            <person name="Xu Q."/>
            <person name="Li N."/>
            <person name="Li G."/>
            <person name="Huang Y."/>
            <person name="Saxena R.K."/>
            <person name="Ji Y."/>
            <person name="Li M."/>
            <person name="Yan X."/>
            <person name="He Y."/>
            <person name="Liu Y."/>
            <person name="Wang X."/>
            <person name="Xiang C."/>
            <person name="Varshney R.K."/>
            <person name="Ding H."/>
            <person name="Gao S."/>
            <person name="Zong X."/>
        </authorList>
    </citation>
    <scope>NUCLEOTIDE SEQUENCE [LARGE SCALE GENOMIC DNA]</scope>
    <source>
        <strain evidence="8 9">cv. Zhongwan 6</strain>
    </source>
</reference>
<feature type="transmembrane region" description="Helical" evidence="6">
    <location>
        <begin position="140"/>
        <end position="164"/>
    </location>
</feature>
<feature type="domain" description="EamA" evidence="7">
    <location>
        <begin position="187"/>
        <end position="325"/>
    </location>
</feature>
<dbReference type="Pfam" id="PF00892">
    <property type="entry name" value="EamA"/>
    <property type="match status" value="2"/>
</dbReference>
<feature type="transmembrane region" description="Helical" evidence="6">
    <location>
        <begin position="44"/>
        <end position="65"/>
    </location>
</feature>
<gene>
    <name evidence="8" type="ORF">KIW84_061824</name>
</gene>
<dbReference type="PANTHER" id="PTHR31218">
    <property type="entry name" value="WAT1-RELATED PROTEIN"/>
    <property type="match status" value="1"/>
</dbReference>
<dbReference type="InterPro" id="IPR037185">
    <property type="entry name" value="EmrE-like"/>
</dbReference>
<keyword evidence="3 6" id="KW-0812">Transmembrane</keyword>
<protein>
    <recommendedName>
        <fullName evidence="6">WAT1-related protein</fullName>
    </recommendedName>
</protein>
<accession>A0A9D4W5E1</accession>
<keyword evidence="5 6" id="KW-0472">Membrane</keyword>